<dbReference type="RefSeq" id="WP_045527913.1">
    <property type="nucleotide sequence ID" value="NZ_CP011043.1"/>
</dbReference>
<name>A0A0D5CH45_9MICO</name>
<dbReference type="EMBL" id="CP011043">
    <property type="protein sequence ID" value="AJW78936.1"/>
    <property type="molecule type" value="Genomic_DNA"/>
</dbReference>
<accession>A0A0D5CH45</accession>
<dbReference type="Proteomes" id="UP000266634">
    <property type="component" value="Unassembled WGS sequence"/>
</dbReference>
<reference evidence="4 6" key="2">
    <citation type="submission" date="2018-08" db="EMBL/GenBank/DDBJ databases">
        <title>Genome Sequence of Clavibacter michiganensis Subspecies type strains, and the Atypical Peach-Colored Strains Isolated from Tomato.</title>
        <authorList>
            <person name="Osdaghi E."/>
            <person name="Portier P."/>
            <person name="Briand M."/>
            <person name="Jacques M.-A."/>
        </authorList>
    </citation>
    <scope>NUCLEOTIDE SEQUENCE [LARGE SCALE GENOMIC DNA]</scope>
    <source>
        <strain evidence="4 6">CFBP 6488</strain>
    </source>
</reference>
<evidence type="ECO:0000313" key="3">
    <source>
        <dbReference type="EMBL" id="AJW78936.1"/>
    </source>
</evidence>
<evidence type="ECO:0000313" key="5">
    <source>
        <dbReference type="Proteomes" id="UP000032604"/>
    </source>
</evidence>
<dbReference type="PATRIC" id="fig|33014.5.peg.1487"/>
<feature type="transmembrane region" description="Helical" evidence="2">
    <location>
        <begin position="376"/>
        <end position="396"/>
    </location>
</feature>
<keyword evidence="2" id="KW-0472">Membrane</keyword>
<proteinExistence type="predicted"/>
<dbReference type="HOGENOM" id="CLU_056700_0_0_11"/>
<feature type="transmembrane region" description="Helical" evidence="2">
    <location>
        <begin position="233"/>
        <end position="252"/>
    </location>
</feature>
<feature type="transmembrane region" description="Helical" evidence="2">
    <location>
        <begin position="199"/>
        <end position="226"/>
    </location>
</feature>
<feature type="transmembrane region" description="Helical" evidence="2">
    <location>
        <begin position="20"/>
        <end position="45"/>
    </location>
</feature>
<dbReference type="KEGG" id="cmh:VO01_07165"/>
<dbReference type="PRINTS" id="PR00209">
    <property type="entry name" value="GLIADIN"/>
</dbReference>
<protein>
    <submittedName>
        <fullName evidence="3">Colanic acid biosynthesis protein</fullName>
    </submittedName>
    <submittedName>
        <fullName evidence="4">Putative colanic acid polymerase WcaD</fullName>
    </submittedName>
</protein>
<feature type="transmembrane region" description="Helical" evidence="2">
    <location>
        <begin position="350"/>
        <end position="370"/>
    </location>
</feature>
<feature type="transmembrane region" description="Helical" evidence="2">
    <location>
        <begin position="54"/>
        <end position="74"/>
    </location>
</feature>
<evidence type="ECO:0000313" key="4">
    <source>
        <dbReference type="EMBL" id="RIJ24794.1"/>
    </source>
</evidence>
<evidence type="ECO:0000256" key="1">
    <source>
        <dbReference type="SAM" id="MobiDB-lite"/>
    </source>
</evidence>
<reference evidence="3 5" key="1">
    <citation type="journal article" date="2015" name="Genome Announc.">
        <title>Complete Genome Sequence of Clavibacter michiganensis subsp. insidiosus R1-1 Using PacBio Single-Molecule Real-Time Technology.</title>
        <authorList>
            <person name="Lu Y."/>
            <person name="Samac D.A."/>
            <person name="Glazebrook J."/>
            <person name="Ishimaru C.A."/>
        </authorList>
    </citation>
    <scope>NUCLEOTIDE SEQUENCE [LARGE SCALE GENOMIC DNA]</scope>
    <source>
        <strain evidence="3 5">R1-1</strain>
    </source>
</reference>
<dbReference type="AlphaFoldDB" id="A0A0D5CH45"/>
<dbReference type="Proteomes" id="UP000032604">
    <property type="component" value="Chromosome"/>
</dbReference>
<gene>
    <name evidence="4" type="primary">wcaD</name>
    <name evidence="4" type="ORF">DZF93_11370</name>
    <name evidence="3" type="ORF">VO01_07165</name>
</gene>
<evidence type="ECO:0000256" key="2">
    <source>
        <dbReference type="SAM" id="Phobius"/>
    </source>
</evidence>
<organism evidence="3 5">
    <name type="scientific">Clavibacter michiganensis subsp. insidiosus</name>
    <dbReference type="NCBI Taxonomy" id="33014"/>
    <lineage>
        <taxon>Bacteria</taxon>
        <taxon>Bacillati</taxon>
        <taxon>Actinomycetota</taxon>
        <taxon>Actinomycetes</taxon>
        <taxon>Micrococcales</taxon>
        <taxon>Microbacteriaceae</taxon>
        <taxon>Clavibacter</taxon>
    </lineage>
</organism>
<feature type="region of interest" description="Disordered" evidence="1">
    <location>
        <begin position="398"/>
        <end position="427"/>
    </location>
</feature>
<dbReference type="EMBL" id="QWEA01000478">
    <property type="protein sequence ID" value="RIJ24794.1"/>
    <property type="molecule type" value="Genomic_DNA"/>
</dbReference>
<feature type="transmembrane region" description="Helical" evidence="2">
    <location>
        <begin position="86"/>
        <end position="103"/>
    </location>
</feature>
<feature type="transmembrane region" description="Helical" evidence="2">
    <location>
        <begin position="316"/>
        <end position="338"/>
    </location>
</feature>
<keyword evidence="2" id="KW-0812">Transmembrane</keyword>
<sequence>MTRSYRREAWLMGVAVIGQHFMIVQAAGYPVTLGLVVGVPLILLLSRGGYARRLVLVLCAVVALTASAALVTGMEGSDPLSFLRTLALFILAVIVIVAGSAGLDPGFVSSRAFSTAVSAMLLIVVGLSVLQVAAGTLGSEAFFNVFGRFQYLYEYQPYLQFNPIPRAQGFFLEPSYDAFVIGTLTLISLLTGRHFRGTIAVGILGVLMSRSATGLLLLLIIGVVVALRSRPGASIVVLSGLAVVGVASGTYLQTRLESFSTSGSSTNYRLVAPLQVLGDTLLHTPIGHALGSVSNILLGYDLYNGAELGTSLDNGLYVLVFYFGWIGLVLIAALAVLAIRAMLRSRRSTWGAVAPLWLFGTLFFSGGIMLPEYAVMTALLIATLVACNESLVAPHAGTPTARVRRRSHLPGPAGARQHAPVGAPARP</sequence>
<evidence type="ECO:0000313" key="6">
    <source>
        <dbReference type="Proteomes" id="UP000266634"/>
    </source>
</evidence>
<dbReference type="OrthoDB" id="6565253at2"/>
<feature type="transmembrane region" description="Helical" evidence="2">
    <location>
        <begin position="115"/>
        <end position="134"/>
    </location>
</feature>
<keyword evidence="2" id="KW-1133">Transmembrane helix</keyword>